<protein>
    <recommendedName>
        <fullName evidence="3">Double zinc ribbon</fullName>
    </recommendedName>
</protein>
<dbReference type="AlphaFoldDB" id="A0A5C6AD44"/>
<sequence>MGIKVECPHGHVFKVKDKYAGRKGLCPRCPGQVVVQVPDLLTSEETQANYRRAVADEFRASHASPSDSASSVLDDVLHDDASSSGSLLGSSVIRHNTKCKCGQSVPMWFAKCPGCGNYMPAR</sequence>
<dbReference type="OrthoDB" id="292895at2"/>
<evidence type="ECO:0000313" key="1">
    <source>
        <dbReference type="EMBL" id="TWT96991.1"/>
    </source>
</evidence>
<keyword evidence="2" id="KW-1185">Reference proteome</keyword>
<comment type="caution">
    <text evidence="1">The sequence shown here is derived from an EMBL/GenBank/DDBJ whole genome shotgun (WGS) entry which is preliminary data.</text>
</comment>
<dbReference type="Proteomes" id="UP000317421">
    <property type="component" value="Unassembled WGS sequence"/>
</dbReference>
<dbReference type="EMBL" id="SJPR01000003">
    <property type="protein sequence ID" value="TWT96991.1"/>
    <property type="molecule type" value="Genomic_DNA"/>
</dbReference>
<reference evidence="1 2" key="1">
    <citation type="submission" date="2019-02" db="EMBL/GenBank/DDBJ databases">
        <title>Deep-cultivation of Planctomycetes and their phenomic and genomic characterization uncovers novel biology.</title>
        <authorList>
            <person name="Wiegand S."/>
            <person name="Jogler M."/>
            <person name="Boedeker C."/>
            <person name="Pinto D."/>
            <person name="Vollmers J."/>
            <person name="Rivas-Marin E."/>
            <person name="Kohn T."/>
            <person name="Peeters S.H."/>
            <person name="Heuer A."/>
            <person name="Rast P."/>
            <person name="Oberbeckmann S."/>
            <person name="Bunk B."/>
            <person name="Jeske O."/>
            <person name="Meyerdierks A."/>
            <person name="Storesund J.E."/>
            <person name="Kallscheuer N."/>
            <person name="Luecker S."/>
            <person name="Lage O.M."/>
            <person name="Pohl T."/>
            <person name="Merkel B.J."/>
            <person name="Hornburger P."/>
            <person name="Mueller R.-W."/>
            <person name="Bruemmer F."/>
            <person name="Labrenz M."/>
            <person name="Spormann A.M."/>
            <person name="Op Den Camp H."/>
            <person name="Overmann J."/>
            <person name="Amann R."/>
            <person name="Jetten M.S.M."/>
            <person name="Mascher T."/>
            <person name="Medema M.H."/>
            <person name="Devos D.P."/>
            <person name="Kaster A.-K."/>
            <person name="Ovreas L."/>
            <person name="Rohde M."/>
            <person name="Galperin M.Y."/>
            <person name="Jogler C."/>
        </authorList>
    </citation>
    <scope>NUCLEOTIDE SEQUENCE [LARGE SCALE GENOMIC DNA]</scope>
    <source>
        <strain evidence="1 2">Pla108</strain>
    </source>
</reference>
<name>A0A5C6AD44_9BACT</name>
<proteinExistence type="predicted"/>
<dbReference type="RefSeq" id="WP_146445488.1">
    <property type="nucleotide sequence ID" value="NZ_SJPR01000003.1"/>
</dbReference>
<evidence type="ECO:0000313" key="2">
    <source>
        <dbReference type="Proteomes" id="UP000317421"/>
    </source>
</evidence>
<gene>
    <name evidence="1" type="ORF">Pla108_27680</name>
</gene>
<accession>A0A5C6AD44</accession>
<evidence type="ECO:0008006" key="3">
    <source>
        <dbReference type="Google" id="ProtNLM"/>
    </source>
</evidence>
<organism evidence="1 2">
    <name type="scientific">Botrimarina colliarenosi</name>
    <dbReference type="NCBI Taxonomy" id="2528001"/>
    <lineage>
        <taxon>Bacteria</taxon>
        <taxon>Pseudomonadati</taxon>
        <taxon>Planctomycetota</taxon>
        <taxon>Planctomycetia</taxon>
        <taxon>Pirellulales</taxon>
        <taxon>Lacipirellulaceae</taxon>
        <taxon>Botrimarina</taxon>
    </lineage>
</organism>